<dbReference type="Proteomes" id="UP000204551">
    <property type="component" value="Chromosome"/>
</dbReference>
<dbReference type="EMBL" id="CP022515">
    <property type="protein sequence ID" value="ASO04004.1"/>
    <property type="molecule type" value="Genomic_DNA"/>
</dbReference>
<reference evidence="1 2" key="1">
    <citation type="submission" date="2017-07" db="EMBL/GenBank/DDBJ databases">
        <title>Genome Sequence of Arenibacter algicola Strain SMS7 Isolated from a culture of the Diatom Skeletonema marinoi.</title>
        <authorList>
            <person name="Topel M."/>
            <person name="Pinder M.I.M."/>
            <person name="Johansson O.N."/>
            <person name="Kourtchenko O."/>
            <person name="Godhe A."/>
            <person name="Clarke A.K."/>
        </authorList>
    </citation>
    <scope>NUCLEOTIDE SEQUENCE [LARGE SCALE GENOMIC DNA]</scope>
    <source>
        <strain evidence="1 2">SMS7</strain>
    </source>
</reference>
<accession>A0A221URN1</accession>
<evidence type="ECO:0000313" key="1">
    <source>
        <dbReference type="EMBL" id="ASO04004.1"/>
    </source>
</evidence>
<sequence length="37" mass="4222">MLQTNGDFFLFTDILSVSGGLRFQKTYNSVNYFVIGQ</sequence>
<dbReference type="AlphaFoldDB" id="A0A221URN1"/>
<organism evidence="1 2">
    <name type="scientific">Arenibacter algicola</name>
    <dbReference type="NCBI Taxonomy" id="616991"/>
    <lineage>
        <taxon>Bacteria</taxon>
        <taxon>Pseudomonadati</taxon>
        <taxon>Bacteroidota</taxon>
        <taxon>Flavobacteriia</taxon>
        <taxon>Flavobacteriales</taxon>
        <taxon>Flavobacteriaceae</taxon>
        <taxon>Arenibacter</taxon>
    </lineage>
</organism>
<evidence type="ECO:0000313" key="2">
    <source>
        <dbReference type="Proteomes" id="UP000204551"/>
    </source>
</evidence>
<proteinExistence type="predicted"/>
<gene>
    <name evidence="1" type="ORF">AREALGSMS7_00515</name>
</gene>
<protein>
    <submittedName>
        <fullName evidence="1">Uncharacterized protein</fullName>
    </submittedName>
</protein>
<dbReference type="KEGG" id="aalg:AREALGSMS7_00515"/>
<name>A0A221URN1_9FLAO</name>